<keyword evidence="9 11" id="KW-0472">Membrane</keyword>
<dbReference type="Pfam" id="PF00005">
    <property type="entry name" value="ABC_tran"/>
    <property type="match status" value="1"/>
</dbReference>
<keyword evidence="5 11" id="KW-0812">Transmembrane</keyword>
<dbReference type="AlphaFoldDB" id="C7CES9"/>
<evidence type="ECO:0000256" key="10">
    <source>
        <dbReference type="SAM" id="MobiDB-lite"/>
    </source>
</evidence>
<dbReference type="InterPro" id="IPR003593">
    <property type="entry name" value="AAA+_ATPase"/>
</dbReference>
<evidence type="ECO:0000256" key="3">
    <source>
        <dbReference type="ARBA" id="ARBA00022448"/>
    </source>
</evidence>
<evidence type="ECO:0000256" key="9">
    <source>
        <dbReference type="ARBA" id="ARBA00023136"/>
    </source>
</evidence>
<evidence type="ECO:0000313" key="14">
    <source>
        <dbReference type="Proteomes" id="UP000008070"/>
    </source>
</evidence>
<dbReference type="GO" id="GO:0005524">
    <property type="term" value="F:ATP binding"/>
    <property type="evidence" value="ECO:0007669"/>
    <property type="project" value="UniProtKB-KW"/>
</dbReference>
<dbReference type="EMBL" id="FP103042">
    <property type="protein sequence ID" value="CAX26031.1"/>
    <property type="molecule type" value="Genomic_DNA"/>
</dbReference>
<evidence type="ECO:0000256" key="11">
    <source>
        <dbReference type="SAM" id="Phobius"/>
    </source>
</evidence>
<evidence type="ECO:0000313" key="13">
    <source>
        <dbReference type="EMBL" id="CAX26031.1"/>
    </source>
</evidence>
<dbReference type="Gene3D" id="3.40.50.300">
    <property type="entry name" value="P-loop containing nucleotide triphosphate hydrolases"/>
    <property type="match status" value="1"/>
</dbReference>
<evidence type="ECO:0000256" key="7">
    <source>
        <dbReference type="ARBA" id="ARBA00022840"/>
    </source>
</evidence>
<feature type="transmembrane region" description="Helical" evidence="11">
    <location>
        <begin position="281"/>
        <end position="304"/>
    </location>
</feature>
<dbReference type="InterPro" id="IPR051120">
    <property type="entry name" value="ABC_AA/LPS_Transport"/>
</dbReference>
<dbReference type="PANTHER" id="PTHR45772:SF2">
    <property type="entry name" value="ABC TRANSPORTER ATP-BINDING PROTEIN"/>
    <property type="match status" value="1"/>
</dbReference>
<dbReference type="InterPro" id="IPR043428">
    <property type="entry name" value="LivM-like"/>
</dbReference>
<dbReference type="InterPro" id="IPR003439">
    <property type="entry name" value="ABC_transporter-like_ATP-bd"/>
</dbReference>
<gene>
    <name evidence="13" type="ORF">METD_I4402</name>
</gene>
<feature type="transmembrane region" description="Helical" evidence="11">
    <location>
        <begin position="65"/>
        <end position="83"/>
    </location>
</feature>
<dbReference type="RefSeq" id="WP_015823726.1">
    <property type="nucleotide sequence ID" value="NC_012988.1"/>
</dbReference>
<dbReference type="Pfam" id="PF02653">
    <property type="entry name" value="BPD_transp_2"/>
    <property type="match status" value="1"/>
</dbReference>
<feature type="region of interest" description="Disordered" evidence="10">
    <location>
        <begin position="593"/>
        <end position="617"/>
    </location>
</feature>
<keyword evidence="6" id="KW-0547">Nucleotide-binding</keyword>
<dbReference type="GO" id="GO:0016887">
    <property type="term" value="F:ATP hydrolysis activity"/>
    <property type="evidence" value="ECO:0007669"/>
    <property type="project" value="InterPro"/>
</dbReference>
<feature type="transmembrane region" description="Helical" evidence="11">
    <location>
        <begin position="118"/>
        <end position="141"/>
    </location>
</feature>
<dbReference type="SMART" id="SM00382">
    <property type="entry name" value="AAA"/>
    <property type="match status" value="1"/>
</dbReference>
<feature type="transmembrane region" description="Helical" evidence="11">
    <location>
        <begin position="89"/>
        <end position="111"/>
    </location>
</feature>
<dbReference type="SUPFAM" id="SSF52540">
    <property type="entry name" value="P-loop containing nucleoside triphosphate hydrolases"/>
    <property type="match status" value="1"/>
</dbReference>
<name>C7CES9_METED</name>
<evidence type="ECO:0000256" key="2">
    <source>
        <dbReference type="ARBA" id="ARBA00005417"/>
    </source>
</evidence>
<accession>C7CES9</accession>
<evidence type="ECO:0000256" key="6">
    <source>
        <dbReference type="ARBA" id="ARBA00022741"/>
    </source>
</evidence>
<dbReference type="Proteomes" id="UP000008070">
    <property type="component" value="Chromosome"/>
</dbReference>
<evidence type="ECO:0000259" key="12">
    <source>
        <dbReference type="PROSITE" id="PS50893"/>
    </source>
</evidence>
<dbReference type="GO" id="GO:0005886">
    <property type="term" value="C:plasma membrane"/>
    <property type="evidence" value="ECO:0007669"/>
    <property type="project" value="UniProtKB-SubCell"/>
</dbReference>
<keyword evidence="3" id="KW-0813">Transport</keyword>
<dbReference type="InterPro" id="IPR027417">
    <property type="entry name" value="P-loop_NTPase"/>
</dbReference>
<comment type="similarity">
    <text evidence="2">Belongs to the ABC transporter superfamily.</text>
</comment>
<dbReference type="PROSITE" id="PS00211">
    <property type="entry name" value="ABC_TRANSPORTER_1"/>
    <property type="match status" value="1"/>
</dbReference>
<evidence type="ECO:0000256" key="4">
    <source>
        <dbReference type="ARBA" id="ARBA00022475"/>
    </source>
</evidence>
<dbReference type="KEGG" id="mdi:METDI4402"/>
<dbReference type="HOGENOM" id="CLU_006313_5_1_5"/>
<keyword evidence="4" id="KW-1003">Cell membrane</keyword>
<comment type="subcellular location">
    <subcellularLocation>
        <location evidence="1">Cell membrane</location>
        <topology evidence="1">Multi-pass membrane protein</topology>
    </subcellularLocation>
</comment>
<reference evidence="14" key="1">
    <citation type="journal article" date="2009" name="PLoS ONE">
        <title>Methylobacterium genome sequences: a reference blueprint to investigate microbial metabolism of C1 compounds from natural and industrial sources.</title>
        <authorList>
            <person name="Vuilleumier S."/>
            <person name="Chistoserdova L."/>
            <person name="Lee M.-C."/>
            <person name="Bringel F."/>
            <person name="Lajus A."/>
            <person name="Zhou Y."/>
            <person name="Gourion B."/>
            <person name="Barbe V."/>
            <person name="Chang J."/>
            <person name="Cruveiller S."/>
            <person name="Dossat C."/>
            <person name="Gillett W."/>
            <person name="Gruffaz C."/>
            <person name="Haugen E."/>
            <person name="Hourcade E."/>
            <person name="Levy R."/>
            <person name="Mangenot S."/>
            <person name="Muller E."/>
            <person name="Nadalig T."/>
            <person name="Pagni M."/>
            <person name="Penny C."/>
            <person name="Peyraud R."/>
            <person name="Robinson D.G."/>
            <person name="Roche D."/>
            <person name="Rouy Z."/>
            <person name="Saenampechek C."/>
            <person name="Salvignol G."/>
            <person name="Vallenet D."/>
            <person name="Wu Z."/>
            <person name="Marx C.J."/>
            <person name="Vorholt J.A."/>
            <person name="Olson M.V."/>
            <person name="Kaul R."/>
            <person name="Weissenbach J."/>
            <person name="Medigue C."/>
            <person name="Lidstrom M.E."/>
        </authorList>
    </citation>
    <scope>NUCLEOTIDE SEQUENCE [LARGE SCALE GENOMIC DNA]</scope>
    <source>
        <strain evidence="14">DSM 6343 / CIP 106787 / DM4</strain>
    </source>
</reference>
<dbReference type="CDD" id="cd06581">
    <property type="entry name" value="TM_PBP1_LivM_like"/>
    <property type="match status" value="1"/>
</dbReference>
<evidence type="ECO:0000256" key="8">
    <source>
        <dbReference type="ARBA" id="ARBA00022989"/>
    </source>
</evidence>
<dbReference type="InterPro" id="IPR001851">
    <property type="entry name" value="ABC_transp_permease"/>
</dbReference>
<dbReference type="PROSITE" id="PS50893">
    <property type="entry name" value="ABC_TRANSPORTER_2"/>
    <property type="match status" value="1"/>
</dbReference>
<feature type="transmembrane region" description="Helical" evidence="11">
    <location>
        <begin position="161"/>
        <end position="189"/>
    </location>
</feature>
<evidence type="ECO:0000256" key="1">
    <source>
        <dbReference type="ARBA" id="ARBA00004651"/>
    </source>
</evidence>
<feature type="transmembrane region" description="Helical" evidence="11">
    <location>
        <begin position="38"/>
        <end position="58"/>
    </location>
</feature>
<feature type="transmembrane region" description="Helical" evidence="11">
    <location>
        <begin position="210"/>
        <end position="228"/>
    </location>
</feature>
<feature type="domain" description="ABC transporter" evidence="12">
    <location>
        <begin position="348"/>
        <end position="588"/>
    </location>
</feature>
<keyword evidence="7" id="KW-0067">ATP-binding</keyword>
<keyword evidence="8 11" id="KW-1133">Transmembrane helix</keyword>
<organism evidence="13 14">
    <name type="scientific">Methylorubrum extorquens (strain DSM 6343 / CIP 106787 / DM4)</name>
    <name type="common">Methylobacterium extorquens</name>
    <dbReference type="NCBI Taxonomy" id="661410"/>
    <lineage>
        <taxon>Bacteria</taxon>
        <taxon>Pseudomonadati</taxon>
        <taxon>Pseudomonadota</taxon>
        <taxon>Alphaproteobacteria</taxon>
        <taxon>Hyphomicrobiales</taxon>
        <taxon>Methylobacteriaceae</taxon>
        <taxon>Methylorubrum</taxon>
    </lineage>
</organism>
<dbReference type="PANTHER" id="PTHR45772">
    <property type="entry name" value="CONSERVED COMPONENT OF ABC TRANSPORTER FOR NATURAL AMINO ACIDS-RELATED"/>
    <property type="match status" value="1"/>
</dbReference>
<sequence length="617" mass="65272">MTEARRLSLILLVALAALVAVAVGPSLLDTYSVNVLTRSLLYAAVALTVDLLWGFLGILTFGQSVFFACGAYAAGLVFTHMDFSGSNALVALGLGIGGALLTAAIVGWLAFWHGASALYASVITLVLPIVATQLLYSGGTFTGSSSGLSGFTSFDLSVEAWFWLAGSFLVVVTTLAFVFVMSDAGRLLVAIRENEQRCKYLGLDTSRLKIVVYLVCAAIAALAGYLYAGYAMVVAPELASFVFGTELVIWTALGGRGTLLGPVFGALIVDYESAQLSGSYPFVWQLIIGVVFVLVIVAFPRGLLPVVFDIPRRLLGWLRPRAARAAVTLSTLDLAETQGVEPGNGPALAVSGVAKRFGSLTVLEAIDFEARAGELVSLVGPNGAGKTTLMRCIADGAERSAGAIVVNGYDIGRKPPEACVALGVGRKFQMANVFETLTVAECLQIARARHARPSLWRRARDLPLPKAAMHVIVTTGLDRQLATPAHLLSHGMKQALELSMVLALEPRVLLLDEPTAGLTKTERMQIGSILIDLTRKQGLCVLLVEHDLDFVREISSRVIVLHQGRIVLDGSVEEVVASELVKQVYAGSGHAGIAHETASPGRGSAETVSSAKRGMPI</sequence>
<feature type="transmembrane region" description="Helical" evidence="11">
    <location>
        <begin position="248"/>
        <end position="269"/>
    </location>
</feature>
<proteinExistence type="inferred from homology"/>
<protein>
    <submittedName>
        <fullName evidence="13">ABC transporter, putative permease/ATP-binding protein</fullName>
    </submittedName>
</protein>
<dbReference type="GO" id="GO:0015658">
    <property type="term" value="F:branched-chain amino acid transmembrane transporter activity"/>
    <property type="evidence" value="ECO:0007669"/>
    <property type="project" value="InterPro"/>
</dbReference>
<dbReference type="GeneID" id="72991209"/>
<dbReference type="InterPro" id="IPR017871">
    <property type="entry name" value="ABC_transporter-like_CS"/>
</dbReference>
<evidence type="ECO:0000256" key="5">
    <source>
        <dbReference type="ARBA" id="ARBA00022692"/>
    </source>
</evidence>